<gene>
    <name evidence="3" type="ORF">KS419_07040</name>
</gene>
<name>A0ABS6JGC2_9BACI</name>
<proteinExistence type="predicted"/>
<dbReference type="PANTHER" id="PTHR13947">
    <property type="entry name" value="GNAT FAMILY N-ACETYLTRANSFERASE"/>
    <property type="match status" value="1"/>
</dbReference>
<dbReference type="Proteomes" id="UP000784880">
    <property type="component" value="Unassembled WGS sequence"/>
</dbReference>
<dbReference type="InterPro" id="IPR000182">
    <property type="entry name" value="GNAT_dom"/>
</dbReference>
<feature type="domain" description="N-acetyltransferase" evidence="2">
    <location>
        <begin position="1"/>
        <end position="155"/>
    </location>
</feature>
<evidence type="ECO:0000259" key="2">
    <source>
        <dbReference type="PROSITE" id="PS51186"/>
    </source>
</evidence>
<comment type="caution">
    <text evidence="3">The sequence shown here is derived from an EMBL/GenBank/DDBJ whole genome shotgun (WGS) entry which is preliminary data.</text>
</comment>
<protein>
    <submittedName>
        <fullName evidence="3">GNAT family N-acetyltransferase</fullName>
    </submittedName>
</protein>
<sequence length="155" mass="17607">MKIYKVQKENAEHLRKSISHVMMEQMNALSDNITEENLLKSIDLALKQNSGSEFFIAEKEGGVVGCAFLNSGISLDKGGPYIWLNDLYVLKKHRKQGIAKNILLNVLYWAEQEGYKGIELETGVNNIATKKLYNSLGFYDIVSKRYGRQLNNSPY</sequence>
<organism evidence="3 4">
    <name type="scientific">Evansella tamaricis</name>
    <dbReference type="NCBI Taxonomy" id="2069301"/>
    <lineage>
        <taxon>Bacteria</taxon>
        <taxon>Bacillati</taxon>
        <taxon>Bacillota</taxon>
        <taxon>Bacilli</taxon>
        <taxon>Bacillales</taxon>
        <taxon>Bacillaceae</taxon>
        <taxon>Evansella</taxon>
    </lineage>
</organism>
<evidence type="ECO:0000256" key="1">
    <source>
        <dbReference type="ARBA" id="ARBA00022679"/>
    </source>
</evidence>
<dbReference type="Pfam" id="PF00583">
    <property type="entry name" value="Acetyltransf_1"/>
    <property type="match status" value="1"/>
</dbReference>
<dbReference type="CDD" id="cd04301">
    <property type="entry name" value="NAT_SF"/>
    <property type="match status" value="1"/>
</dbReference>
<reference evidence="3 4" key="1">
    <citation type="submission" date="2021-06" db="EMBL/GenBank/DDBJ databases">
        <title>Bacillus sp. RD4P76, an endophyte from a halophyte.</title>
        <authorList>
            <person name="Sun J.-Q."/>
        </authorList>
    </citation>
    <scope>NUCLEOTIDE SEQUENCE [LARGE SCALE GENOMIC DNA]</scope>
    <source>
        <strain evidence="3 4">CGMCC 1.15917</strain>
    </source>
</reference>
<dbReference type="EMBL" id="JAHQCS010000073">
    <property type="protein sequence ID" value="MBU9711485.1"/>
    <property type="molecule type" value="Genomic_DNA"/>
</dbReference>
<accession>A0ABS6JGC2</accession>
<keyword evidence="1" id="KW-0808">Transferase</keyword>
<dbReference type="PROSITE" id="PS51186">
    <property type="entry name" value="GNAT"/>
    <property type="match status" value="1"/>
</dbReference>
<keyword evidence="4" id="KW-1185">Reference proteome</keyword>
<dbReference type="InterPro" id="IPR050769">
    <property type="entry name" value="NAT_camello-type"/>
</dbReference>
<dbReference type="RefSeq" id="WP_217065390.1">
    <property type="nucleotide sequence ID" value="NZ_JAHQCS010000073.1"/>
</dbReference>
<evidence type="ECO:0000313" key="3">
    <source>
        <dbReference type="EMBL" id="MBU9711485.1"/>
    </source>
</evidence>
<dbReference type="PANTHER" id="PTHR13947:SF37">
    <property type="entry name" value="LD18367P"/>
    <property type="match status" value="1"/>
</dbReference>
<evidence type="ECO:0000313" key="4">
    <source>
        <dbReference type="Proteomes" id="UP000784880"/>
    </source>
</evidence>